<reference evidence="2 3" key="1">
    <citation type="journal article" date="2012" name="J. Bacteriol.">
        <title>Genome Sequence of Oceanibaculum indicum Type Strain P24.</title>
        <authorList>
            <person name="Lai Q."/>
            <person name="Shao Z."/>
        </authorList>
    </citation>
    <scope>NUCLEOTIDE SEQUENCE [LARGE SCALE GENOMIC DNA]</scope>
    <source>
        <strain evidence="2 3">P24</strain>
    </source>
</reference>
<feature type="region of interest" description="Disordered" evidence="1">
    <location>
        <begin position="106"/>
        <end position="130"/>
    </location>
</feature>
<accession>K2JJJ8</accession>
<dbReference type="Proteomes" id="UP000006746">
    <property type="component" value="Unassembled WGS sequence"/>
</dbReference>
<evidence type="ECO:0000313" key="2">
    <source>
        <dbReference type="EMBL" id="EKE75513.1"/>
    </source>
</evidence>
<feature type="compositionally biased region" description="Low complexity" evidence="1">
    <location>
        <begin position="110"/>
        <end position="120"/>
    </location>
</feature>
<dbReference type="RefSeq" id="WP_008944575.1">
    <property type="nucleotide sequence ID" value="NZ_AMRL01000011.1"/>
</dbReference>
<organism evidence="2 3">
    <name type="scientific">Oceanibaculum indicum P24</name>
    <dbReference type="NCBI Taxonomy" id="1207063"/>
    <lineage>
        <taxon>Bacteria</taxon>
        <taxon>Pseudomonadati</taxon>
        <taxon>Pseudomonadota</taxon>
        <taxon>Alphaproteobacteria</taxon>
        <taxon>Rhodospirillales</taxon>
        <taxon>Oceanibaculaceae</taxon>
        <taxon>Oceanibaculum</taxon>
    </lineage>
</organism>
<gene>
    <name evidence="2" type="ORF">P24_09841</name>
</gene>
<evidence type="ECO:0000313" key="3">
    <source>
        <dbReference type="Proteomes" id="UP000006746"/>
    </source>
</evidence>
<name>K2JJJ8_9PROT</name>
<proteinExistence type="predicted"/>
<sequence>MAGFYKMYRGWLNHPALAGANEPFCRRAAWCWLIDGAAWQSNGDLDRGQLSASLRHLAATWRWSVGAVRRFLERLEKDGMIVAETGTGQMVITVCNYDIYQAATEETGTPPAQQPAQQPAHLDEKTGTATGTPKAAETLLFPVEPGTATGTPSRENRHSNRHTNRHNNIKKRKNLNIGDLEASFEAWWKHCPRKVGKGQARQAYRAALSKATAEALVEGILRYAGQVADRDGQFICHPSTWLRGERWLDQDATAPPSADDQEFDRAVAAAAAAGPEALRDFLSKQQETPR</sequence>
<keyword evidence="3" id="KW-1185">Reference proteome</keyword>
<dbReference type="AlphaFoldDB" id="K2JJJ8"/>
<dbReference type="eggNOG" id="COG3935">
    <property type="taxonomic scope" value="Bacteria"/>
</dbReference>
<feature type="region of interest" description="Disordered" evidence="1">
    <location>
        <begin position="143"/>
        <end position="164"/>
    </location>
</feature>
<dbReference type="EMBL" id="AMRL01000011">
    <property type="protein sequence ID" value="EKE75513.1"/>
    <property type="molecule type" value="Genomic_DNA"/>
</dbReference>
<evidence type="ECO:0000256" key="1">
    <source>
        <dbReference type="SAM" id="MobiDB-lite"/>
    </source>
</evidence>
<comment type="caution">
    <text evidence="2">The sequence shown here is derived from an EMBL/GenBank/DDBJ whole genome shotgun (WGS) entry which is preliminary data.</text>
</comment>
<dbReference type="eggNOG" id="COG3756">
    <property type="taxonomic scope" value="Bacteria"/>
</dbReference>
<dbReference type="STRING" id="1207063.P24_09841"/>
<protein>
    <submittedName>
        <fullName evidence="2">Uncharacterized protein</fullName>
    </submittedName>
</protein>